<reference evidence="2" key="1">
    <citation type="journal article" date="2014" name="Front. Microbiol.">
        <title>High frequency of phylogenetically diverse reductive dehalogenase-homologous genes in deep subseafloor sedimentary metagenomes.</title>
        <authorList>
            <person name="Kawai M."/>
            <person name="Futagami T."/>
            <person name="Toyoda A."/>
            <person name="Takaki Y."/>
            <person name="Nishi S."/>
            <person name="Hori S."/>
            <person name="Arai W."/>
            <person name="Tsubouchi T."/>
            <person name="Morono Y."/>
            <person name="Uchiyama I."/>
            <person name="Ito T."/>
            <person name="Fujiyama A."/>
            <person name="Inagaki F."/>
            <person name="Takami H."/>
        </authorList>
    </citation>
    <scope>NUCLEOTIDE SEQUENCE</scope>
    <source>
        <strain evidence="2">Expedition CK06-06</strain>
    </source>
</reference>
<dbReference type="AlphaFoldDB" id="X1J1B7"/>
<dbReference type="InterPro" id="IPR027417">
    <property type="entry name" value="P-loop_NTPase"/>
</dbReference>
<gene>
    <name evidence="2" type="ORF">S03H2_44141</name>
</gene>
<proteinExistence type="predicted"/>
<dbReference type="PANTHER" id="PTHR40396:SF1">
    <property type="entry name" value="ATPASE AAA-TYPE CORE DOMAIN-CONTAINING PROTEIN"/>
    <property type="match status" value="1"/>
</dbReference>
<organism evidence="2">
    <name type="scientific">marine sediment metagenome</name>
    <dbReference type="NCBI Taxonomy" id="412755"/>
    <lineage>
        <taxon>unclassified sequences</taxon>
        <taxon>metagenomes</taxon>
        <taxon>ecological metagenomes</taxon>
    </lineage>
</organism>
<name>X1J1B7_9ZZZZ</name>
<sequence length="123" mass="13774">MLVEFRIKNFRSFRDEQVLSLVASKDDVLEENCTTEGKLRLLKAIGIYGPNASGKSNLIKAIDVMKNIVLNSANYKPGKKLPVQPFGLDNESQKEPSSFEIIFAKIVLVLRLAYPREISGFPC</sequence>
<feature type="domain" description="ATPase AAA-type core" evidence="1">
    <location>
        <begin position="46"/>
        <end position="103"/>
    </location>
</feature>
<dbReference type="PANTHER" id="PTHR40396">
    <property type="entry name" value="ATPASE-LIKE PROTEIN"/>
    <property type="match status" value="1"/>
</dbReference>
<dbReference type="Gene3D" id="3.40.50.300">
    <property type="entry name" value="P-loop containing nucleotide triphosphate hydrolases"/>
    <property type="match status" value="1"/>
</dbReference>
<dbReference type="Pfam" id="PF13304">
    <property type="entry name" value="AAA_21"/>
    <property type="match status" value="1"/>
</dbReference>
<dbReference type="SUPFAM" id="SSF52540">
    <property type="entry name" value="P-loop containing nucleoside triphosphate hydrolases"/>
    <property type="match status" value="1"/>
</dbReference>
<dbReference type="EMBL" id="BARU01027581">
    <property type="protein sequence ID" value="GAH75315.1"/>
    <property type="molecule type" value="Genomic_DNA"/>
</dbReference>
<accession>X1J1B7</accession>
<evidence type="ECO:0000313" key="2">
    <source>
        <dbReference type="EMBL" id="GAH75315.1"/>
    </source>
</evidence>
<dbReference type="GO" id="GO:0005524">
    <property type="term" value="F:ATP binding"/>
    <property type="evidence" value="ECO:0007669"/>
    <property type="project" value="InterPro"/>
</dbReference>
<dbReference type="GO" id="GO:0016887">
    <property type="term" value="F:ATP hydrolysis activity"/>
    <property type="evidence" value="ECO:0007669"/>
    <property type="project" value="InterPro"/>
</dbReference>
<protein>
    <recommendedName>
        <fullName evidence="1">ATPase AAA-type core domain-containing protein</fullName>
    </recommendedName>
</protein>
<dbReference type="InterPro" id="IPR003959">
    <property type="entry name" value="ATPase_AAA_core"/>
</dbReference>
<feature type="non-terminal residue" evidence="2">
    <location>
        <position position="123"/>
    </location>
</feature>
<evidence type="ECO:0000259" key="1">
    <source>
        <dbReference type="Pfam" id="PF13304"/>
    </source>
</evidence>
<comment type="caution">
    <text evidence="2">The sequence shown here is derived from an EMBL/GenBank/DDBJ whole genome shotgun (WGS) entry which is preliminary data.</text>
</comment>